<name>A0AB37UBH5_9CYAN</name>
<reference evidence="1 2" key="1">
    <citation type="journal article" date="2019" name="Genome Biol. Evol.">
        <title>Day and night: Metabolic profiles and evolutionary relationships of six axenic non-marine cyanobacteria.</title>
        <authorList>
            <person name="Will S.E."/>
            <person name="Henke P."/>
            <person name="Boedeker C."/>
            <person name="Huang S."/>
            <person name="Brinkmann H."/>
            <person name="Rohde M."/>
            <person name="Jarek M."/>
            <person name="Friedl T."/>
            <person name="Seufert S."/>
            <person name="Schumacher M."/>
            <person name="Overmann J."/>
            <person name="Neumann-Schaal M."/>
            <person name="Petersen J."/>
        </authorList>
    </citation>
    <scope>NUCLEOTIDE SEQUENCE [LARGE SCALE GENOMIC DNA]</scope>
    <source>
        <strain evidence="1 2">SAG 39.79</strain>
    </source>
</reference>
<protein>
    <submittedName>
        <fullName evidence="1">Uncharacterized protein</fullName>
    </submittedName>
</protein>
<accession>A0AB37UBH5</accession>
<proteinExistence type="predicted"/>
<evidence type="ECO:0000313" key="2">
    <source>
        <dbReference type="Proteomes" id="UP000282574"/>
    </source>
</evidence>
<sequence>MAIVGAAIVAALVIPTAVANESVFELGFSDAKFRAKSAFFLTGAGHDYFLNGASGYGGVSK</sequence>
<dbReference type="EMBL" id="RSCK01000097">
    <property type="protein sequence ID" value="RUT03686.1"/>
    <property type="molecule type" value="Genomic_DNA"/>
</dbReference>
<keyword evidence="2" id="KW-1185">Reference proteome</keyword>
<dbReference type="AlphaFoldDB" id="A0AB37UBH5"/>
<gene>
    <name evidence="1" type="ORF">DSM107010_60220</name>
</gene>
<dbReference type="Proteomes" id="UP000282574">
    <property type="component" value="Unassembled WGS sequence"/>
</dbReference>
<comment type="caution">
    <text evidence="1">The sequence shown here is derived from an EMBL/GenBank/DDBJ whole genome shotgun (WGS) entry which is preliminary data.</text>
</comment>
<evidence type="ECO:0000313" key="1">
    <source>
        <dbReference type="EMBL" id="RUT03686.1"/>
    </source>
</evidence>
<organism evidence="1 2">
    <name type="scientific">Chroococcidiopsis cubana SAG 39.79</name>
    <dbReference type="NCBI Taxonomy" id="388085"/>
    <lineage>
        <taxon>Bacteria</taxon>
        <taxon>Bacillati</taxon>
        <taxon>Cyanobacteriota</taxon>
        <taxon>Cyanophyceae</taxon>
        <taxon>Chroococcidiopsidales</taxon>
        <taxon>Chroococcidiopsidaceae</taxon>
        <taxon>Chroococcidiopsis</taxon>
    </lineage>
</organism>